<feature type="compositionally biased region" description="Polar residues" evidence="3">
    <location>
        <begin position="328"/>
        <end position="366"/>
    </location>
</feature>
<dbReference type="PROSITE" id="PS50195">
    <property type="entry name" value="PX"/>
    <property type="match status" value="1"/>
</dbReference>
<dbReference type="Pfam" id="PF00787">
    <property type="entry name" value="PX"/>
    <property type="match status" value="1"/>
</dbReference>
<organism evidence="6 7">
    <name type="scientific">Ananas comosus</name>
    <name type="common">Pineapple</name>
    <name type="synonym">Ananas ananas</name>
    <dbReference type="NCBI Taxonomy" id="4615"/>
    <lineage>
        <taxon>Eukaryota</taxon>
        <taxon>Viridiplantae</taxon>
        <taxon>Streptophyta</taxon>
        <taxon>Embryophyta</taxon>
        <taxon>Tracheophyta</taxon>
        <taxon>Spermatophyta</taxon>
        <taxon>Magnoliopsida</taxon>
        <taxon>Liliopsida</taxon>
        <taxon>Poales</taxon>
        <taxon>Bromeliaceae</taxon>
        <taxon>Bromelioideae</taxon>
        <taxon>Ananas</taxon>
    </lineage>
</organism>
<evidence type="ECO:0000259" key="4">
    <source>
        <dbReference type="PROSITE" id="PS50195"/>
    </source>
</evidence>
<dbReference type="PANTHER" id="PTHR22999">
    <property type="entry name" value="PX SERINE/THREONINE KINASE PXK"/>
    <property type="match status" value="1"/>
</dbReference>
<dbReference type="RefSeq" id="XP_020107436.1">
    <property type="nucleotide sequence ID" value="XM_020251847.1"/>
</dbReference>
<evidence type="ECO:0000259" key="5">
    <source>
        <dbReference type="PROSITE" id="PS51207"/>
    </source>
</evidence>
<dbReference type="SMART" id="SM00312">
    <property type="entry name" value="PX"/>
    <property type="match status" value="1"/>
</dbReference>
<dbReference type="AlphaFoldDB" id="A0A6P5GFL9"/>
<feature type="region of interest" description="Disordered" evidence="3">
    <location>
        <begin position="295"/>
        <end position="367"/>
    </location>
</feature>
<dbReference type="SUPFAM" id="SSF64268">
    <property type="entry name" value="PX domain"/>
    <property type="match status" value="1"/>
</dbReference>
<keyword evidence="6" id="KW-1185">Reference proteome</keyword>
<protein>
    <submittedName>
        <fullName evidence="7">Uncharacterized protein LOC109723472 isoform X1</fullName>
    </submittedName>
</protein>
<evidence type="ECO:0000313" key="6">
    <source>
        <dbReference type="Proteomes" id="UP000515123"/>
    </source>
</evidence>
<dbReference type="PANTHER" id="PTHR22999:SF23">
    <property type="entry name" value="SORTING NEXIN-16"/>
    <property type="match status" value="1"/>
</dbReference>
<proteinExistence type="predicted"/>
<dbReference type="InterPro" id="IPR013937">
    <property type="entry name" value="Sorting_nexin_C"/>
</dbReference>
<feature type="domain" description="PX" evidence="4">
    <location>
        <begin position="561"/>
        <end position="673"/>
    </location>
</feature>
<dbReference type="GO" id="GO:0016020">
    <property type="term" value="C:membrane"/>
    <property type="evidence" value="ECO:0007669"/>
    <property type="project" value="UniProtKB-ARBA"/>
</dbReference>
<dbReference type="GO" id="GO:0035091">
    <property type="term" value="F:phosphatidylinositol binding"/>
    <property type="evidence" value="ECO:0007669"/>
    <property type="project" value="InterPro"/>
</dbReference>
<reference evidence="7" key="2">
    <citation type="submission" date="2025-08" db="UniProtKB">
        <authorList>
            <consortium name="RefSeq"/>
        </authorList>
    </citation>
    <scope>IDENTIFICATION</scope>
    <source>
        <tissue evidence="7">Leaf</tissue>
    </source>
</reference>
<sequence length="1044" mass="118337">MRPMATLQDLIEEAKVRTVWWGICVFVISYFLSHTSKSMWTNIPMSILILTFFRYLSYEVEIRWRTPPVRRQTYLSHLARRQLSVNDYRLSTMPPISRRRRKIDSPSIEAAIENFIDKILQDFVVDLWYSSITPDKEAPALIRALILDVLGEVSVRVKEINLVDLLTRDIVDLIGNQLDLYRKNQSEIGADVMGTLSLEERDERLKHHLIASHELHPALLSSENEYKVLQRMVGGILAIVLRAQEAQCPLVHCFSRELLTCLVLQPVMNFASPGYINELIEYIFLSNKHNNGGLGDSDRSSHATASVSHDHPVSKGDVRGSQPESKHTSSIQSSDLTLVKSSGESKLTSSEHGNPKSNDASESHIQQRPADWAMVLEAATKRRSQVLAPENLDNMWTKGRNYQKKTVNLLKAEKSSGLVRSPGVGTITHTGTTEKDSLTNLNERITYIDDKYMVNLMHGSNPNTRSNAAVDSRPHASQDLAAGKSNEEVYFGSDSLESASKVTKRSRSQMKRSSSTPDIGIAFMGKSGETIASHESPNSGKEKEVHSAAIVLHSEGSLSVPKLRCRVVGAYFEKTGSKSFAVYSIAVTDTDNKTWFVKRRYRNFERLHRYLKEIPNYSLQLPPKRFLSSSIDDYLVHQRCILLDKYLQELLSIANIAEQHEVWDFLCASSKNYSFGKSTSVMKTLAVNVDDAMDDIVRQFKGVSDGLKRKVVNSSPSYYVASSPLGEKSMALSWNGEDTNKHNRVFSNVKTSHSLSDDESHYEGKPLAVNDGWHSDNELNSKEFPPRVVKRIEETCLESQRNQQLDKLDRISFDGPSALLSPDLFQDPVGMPPEWTPPNVSVPLLNLVDKIFQLKQRGWLRRQVYWISKQILQLMMEDAIDDWILRQIHLLRRDDVIAQGIRWVHDVLWPNGTFFTRLEGFQSRTEENQPNSGPVQSTNRMYGDKASRPSSFEQQLEASRRASDVKNLLLSGAPTALVSLIGHKQYRRCARDIYYFLQSTVCVKQLAYTMLELVLVTVFPELRELVADIHENARNQHTSENRQS</sequence>
<accession>A0A6P5GFL9</accession>
<dbReference type="GeneID" id="109723472"/>
<feature type="domain" description="PXA" evidence="5">
    <location>
        <begin position="105"/>
        <end position="288"/>
    </location>
</feature>
<dbReference type="Pfam" id="PF02194">
    <property type="entry name" value="PXA"/>
    <property type="match status" value="1"/>
</dbReference>
<dbReference type="GO" id="GO:0005768">
    <property type="term" value="C:endosome"/>
    <property type="evidence" value="ECO:0007669"/>
    <property type="project" value="UniProtKB-ARBA"/>
</dbReference>
<dbReference type="Proteomes" id="UP000515123">
    <property type="component" value="Linkage group 17"/>
</dbReference>
<evidence type="ECO:0000256" key="2">
    <source>
        <dbReference type="ARBA" id="ARBA00022490"/>
    </source>
</evidence>
<keyword evidence="2" id="KW-0963">Cytoplasm</keyword>
<dbReference type="Gene3D" id="3.30.1520.10">
    <property type="entry name" value="Phox-like domain"/>
    <property type="match status" value="1"/>
</dbReference>
<dbReference type="Pfam" id="PF08628">
    <property type="entry name" value="Nexin_C"/>
    <property type="match status" value="1"/>
</dbReference>
<feature type="region of interest" description="Disordered" evidence="3">
    <location>
        <begin position="923"/>
        <end position="946"/>
    </location>
</feature>
<dbReference type="CDD" id="cd06872">
    <property type="entry name" value="PX_SNX19_like_plant"/>
    <property type="match status" value="1"/>
</dbReference>
<dbReference type="InterPro" id="IPR036871">
    <property type="entry name" value="PX_dom_sf"/>
</dbReference>
<name>A0A6P5GFL9_ANACO</name>
<dbReference type="OrthoDB" id="120967at2759"/>
<dbReference type="PROSITE" id="PS51207">
    <property type="entry name" value="PXA"/>
    <property type="match status" value="1"/>
</dbReference>
<dbReference type="InterPro" id="IPR001683">
    <property type="entry name" value="PX_dom"/>
</dbReference>
<dbReference type="InterPro" id="IPR051837">
    <property type="entry name" value="SortingNexin/PXDomain-PKLike"/>
</dbReference>
<feature type="compositionally biased region" description="Polar residues" evidence="3">
    <location>
        <begin position="928"/>
        <end position="940"/>
    </location>
</feature>
<gene>
    <name evidence="7" type="primary">LOC109723472</name>
</gene>
<comment type="subcellular location">
    <subcellularLocation>
        <location evidence="1">Cytoplasm</location>
    </subcellularLocation>
</comment>
<dbReference type="SMART" id="SM00313">
    <property type="entry name" value="PXA"/>
    <property type="match status" value="1"/>
</dbReference>
<dbReference type="InterPro" id="IPR003114">
    <property type="entry name" value="Phox_assoc"/>
</dbReference>
<evidence type="ECO:0000256" key="3">
    <source>
        <dbReference type="SAM" id="MobiDB-lite"/>
    </source>
</evidence>
<reference evidence="6" key="1">
    <citation type="journal article" date="2015" name="Nat. Genet.">
        <title>The pineapple genome and the evolution of CAM photosynthesis.</title>
        <authorList>
            <person name="Ming R."/>
            <person name="VanBuren R."/>
            <person name="Wai C.M."/>
            <person name="Tang H."/>
            <person name="Schatz M.C."/>
            <person name="Bowers J.E."/>
            <person name="Lyons E."/>
            <person name="Wang M.L."/>
            <person name="Chen J."/>
            <person name="Biggers E."/>
            <person name="Zhang J."/>
            <person name="Huang L."/>
            <person name="Zhang L."/>
            <person name="Miao W."/>
            <person name="Zhang J."/>
            <person name="Ye Z."/>
            <person name="Miao C."/>
            <person name="Lin Z."/>
            <person name="Wang H."/>
            <person name="Zhou H."/>
            <person name="Yim W.C."/>
            <person name="Priest H.D."/>
            <person name="Zheng C."/>
            <person name="Woodhouse M."/>
            <person name="Edger P.P."/>
            <person name="Guyot R."/>
            <person name="Guo H.B."/>
            <person name="Guo H."/>
            <person name="Zheng G."/>
            <person name="Singh R."/>
            <person name="Sharma A."/>
            <person name="Min X."/>
            <person name="Zheng Y."/>
            <person name="Lee H."/>
            <person name="Gurtowski J."/>
            <person name="Sedlazeck F.J."/>
            <person name="Harkess A."/>
            <person name="McKain M.R."/>
            <person name="Liao Z."/>
            <person name="Fang J."/>
            <person name="Liu J."/>
            <person name="Zhang X."/>
            <person name="Zhang Q."/>
            <person name="Hu W."/>
            <person name="Qin Y."/>
            <person name="Wang K."/>
            <person name="Chen L.Y."/>
            <person name="Shirley N."/>
            <person name="Lin Y.R."/>
            <person name="Liu L.Y."/>
            <person name="Hernandez A.G."/>
            <person name="Wright C.L."/>
            <person name="Bulone V."/>
            <person name="Tuskan G.A."/>
            <person name="Heath K."/>
            <person name="Zee F."/>
            <person name="Moore P.H."/>
            <person name="Sunkar R."/>
            <person name="Leebens-Mack J.H."/>
            <person name="Mockler T."/>
            <person name="Bennetzen J.L."/>
            <person name="Freeling M."/>
            <person name="Sankoff D."/>
            <person name="Paterson A.H."/>
            <person name="Zhu X."/>
            <person name="Yang X."/>
            <person name="Smith J.A."/>
            <person name="Cushman J.C."/>
            <person name="Paull R.E."/>
            <person name="Yu Q."/>
        </authorList>
    </citation>
    <scope>NUCLEOTIDE SEQUENCE [LARGE SCALE GENOMIC DNA]</scope>
    <source>
        <strain evidence="6">cv. F153</strain>
    </source>
</reference>
<evidence type="ECO:0000313" key="7">
    <source>
        <dbReference type="RefSeq" id="XP_020107436.1"/>
    </source>
</evidence>
<feature type="region of interest" description="Disordered" evidence="3">
    <location>
        <begin position="463"/>
        <end position="484"/>
    </location>
</feature>
<evidence type="ECO:0000256" key="1">
    <source>
        <dbReference type="ARBA" id="ARBA00004496"/>
    </source>
</evidence>
<feature type="compositionally biased region" description="Basic and acidic residues" evidence="3">
    <location>
        <begin position="308"/>
        <end position="318"/>
    </location>
</feature>